<dbReference type="PANTHER" id="PTHR34295">
    <property type="entry name" value="BIOTIN TRANSPORTER BIOY"/>
    <property type="match status" value="1"/>
</dbReference>
<evidence type="ECO:0000313" key="4">
    <source>
        <dbReference type="Proteomes" id="UP000028826"/>
    </source>
</evidence>
<dbReference type="RefSeq" id="WP_035714005.1">
    <property type="nucleotide sequence ID" value="NZ_CAMIFG010000117.1"/>
</dbReference>
<dbReference type="eggNOG" id="COG1268">
    <property type="taxonomic scope" value="Bacteria"/>
</dbReference>
<comment type="subcellular location">
    <subcellularLocation>
        <location evidence="2">Cell membrane</location>
        <topology evidence="2">Multi-pass membrane protein</topology>
    </subcellularLocation>
</comment>
<accession>A0A086XWE4</accession>
<name>A0A086XWE4_9RHOB</name>
<evidence type="ECO:0000256" key="2">
    <source>
        <dbReference type="PIRNR" id="PIRNR016661"/>
    </source>
</evidence>
<protein>
    <recommendedName>
        <fullName evidence="2">Biotin transporter</fullName>
    </recommendedName>
</protein>
<dbReference type="OrthoDB" id="9803495at2"/>
<dbReference type="GO" id="GO:0015225">
    <property type="term" value="F:biotin transmembrane transporter activity"/>
    <property type="evidence" value="ECO:0007669"/>
    <property type="project" value="UniProtKB-UniRule"/>
</dbReference>
<dbReference type="PIRSF" id="PIRSF016661">
    <property type="entry name" value="BioY"/>
    <property type="match status" value="1"/>
</dbReference>
<reference evidence="3 4" key="1">
    <citation type="submission" date="2014-03" db="EMBL/GenBank/DDBJ databases">
        <title>Genome of Haematobacter massiliensis CCUG 47968.</title>
        <authorList>
            <person name="Wang D."/>
            <person name="Wang G."/>
        </authorList>
    </citation>
    <scope>NUCLEOTIDE SEQUENCE [LARGE SCALE GENOMIC DNA]</scope>
    <source>
        <strain evidence="3 4">CCUG 47968</strain>
    </source>
</reference>
<dbReference type="Gene3D" id="1.10.1760.20">
    <property type="match status" value="1"/>
</dbReference>
<sequence length="187" mass="19240">MPTITPYSGTVTPLARVFRPLAIGIAGVTLMTISAKVQIPFWPVPMTLHTMAVMAFALLLGPRMAVAIFAVYFAAGAAGLPVFAGSPARGLGLTYIAGPTGGYLVGYLLASGVTGWLAVGRGWLGQTFAMLTGLGVVYGFGLIWLSAFVPSEQLMAVGVLPFLAGDLAKIAVVGLAAQGMARLRGLK</sequence>
<dbReference type="InterPro" id="IPR003784">
    <property type="entry name" value="BioY"/>
</dbReference>
<dbReference type="Proteomes" id="UP000028826">
    <property type="component" value="Unassembled WGS sequence"/>
</dbReference>
<dbReference type="PANTHER" id="PTHR34295:SF1">
    <property type="entry name" value="BIOTIN TRANSPORTER BIOY"/>
    <property type="match status" value="1"/>
</dbReference>
<dbReference type="GO" id="GO:0005886">
    <property type="term" value="C:plasma membrane"/>
    <property type="evidence" value="ECO:0007669"/>
    <property type="project" value="UniProtKB-SubCell"/>
</dbReference>
<dbReference type="EMBL" id="JGYG01000016">
    <property type="protein sequence ID" value="KFI26344.1"/>
    <property type="molecule type" value="Genomic_DNA"/>
</dbReference>
<dbReference type="Pfam" id="PF02632">
    <property type="entry name" value="BioY"/>
    <property type="match status" value="1"/>
</dbReference>
<comment type="similarity">
    <text evidence="1 2">Belongs to the BioY family.</text>
</comment>
<proteinExistence type="inferred from homology"/>
<dbReference type="STRING" id="195105.CN97_03195"/>
<evidence type="ECO:0000313" key="3">
    <source>
        <dbReference type="EMBL" id="KFI26344.1"/>
    </source>
</evidence>
<gene>
    <name evidence="3" type="ORF">CN97_03195</name>
</gene>
<keyword evidence="2" id="KW-0813">Transport</keyword>
<keyword evidence="4" id="KW-1185">Reference proteome</keyword>
<organism evidence="3 4">
    <name type="scientific">Haematobacter massiliensis</name>
    <dbReference type="NCBI Taxonomy" id="195105"/>
    <lineage>
        <taxon>Bacteria</taxon>
        <taxon>Pseudomonadati</taxon>
        <taxon>Pseudomonadota</taxon>
        <taxon>Alphaproteobacteria</taxon>
        <taxon>Rhodobacterales</taxon>
        <taxon>Paracoccaceae</taxon>
        <taxon>Haematobacter</taxon>
    </lineage>
</organism>
<keyword evidence="2" id="KW-0472">Membrane</keyword>
<dbReference type="AlphaFoldDB" id="A0A086XWE4"/>
<comment type="caution">
    <text evidence="3">The sequence shown here is derived from an EMBL/GenBank/DDBJ whole genome shotgun (WGS) entry which is preliminary data.</text>
</comment>
<evidence type="ECO:0000256" key="1">
    <source>
        <dbReference type="ARBA" id="ARBA00010692"/>
    </source>
</evidence>
<keyword evidence="2" id="KW-1003">Cell membrane</keyword>